<organism evidence="3 5">
    <name type="scientific">Francisella adeliensis</name>
    <dbReference type="NCBI Taxonomy" id="2007306"/>
    <lineage>
        <taxon>Bacteria</taxon>
        <taxon>Pseudomonadati</taxon>
        <taxon>Pseudomonadota</taxon>
        <taxon>Gammaproteobacteria</taxon>
        <taxon>Thiotrichales</taxon>
        <taxon>Francisellaceae</taxon>
        <taxon>Francisella</taxon>
    </lineage>
</organism>
<evidence type="ECO:0000313" key="3">
    <source>
        <dbReference type="EMBL" id="AXA34396.1"/>
    </source>
</evidence>
<dbReference type="RefSeq" id="WP_112870573.1">
    <property type="nucleotide sequence ID" value="NZ_CP021781.1"/>
</dbReference>
<dbReference type="EMBL" id="CP043424">
    <property type="protein sequence ID" value="QIW12642.1"/>
    <property type="molecule type" value="Genomic_DNA"/>
</dbReference>
<reference evidence="3 5" key="1">
    <citation type="submission" date="2017-06" db="EMBL/GenBank/DDBJ databases">
        <title>Complete genome of Francisella adeliensis.</title>
        <authorList>
            <person name="Vallesi A."/>
            <person name="Sjodin A."/>
        </authorList>
    </citation>
    <scope>NUCLEOTIDE SEQUENCE [LARGE SCALE GENOMIC DNA]</scope>
    <source>
        <strain evidence="3 5">FDC440</strain>
    </source>
</reference>
<dbReference type="KEGG" id="fad:CDH04_08300"/>
<dbReference type="EMBL" id="CP021781">
    <property type="protein sequence ID" value="AXA34396.1"/>
    <property type="molecule type" value="Genomic_DNA"/>
</dbReference>
<dbReference type="Proteomes" id="UP000251120">
    <property type="component" value="Chromosome"/>
</dbReference>
<protein>
    <recommendedName>
        <fullName evidence="2">Chalcone isomerase domain-containing protein</fullName>
    </recommendedName>
</protein>
<accession>A0A2Z4Y0J2</accession>
<feature type="domain" description="Chalcone isomerase" evidence="2">
    <location>
        <begin position="59"/>
        <end position="186"/>
    </location>
</feature>
<feature type="signal peptide" evidence="1">
    <location>
        <begin position="1"/>
        <end position="19"/>
    </location>
</feature>
<proteinExistence type="predicted"/>
<gene>
    <name evidence="3" type="ORF">CDH04_08300</name>
    <name evidence="4" type="ORF">FZC43_08305</name>
</gene>
<evidence type="ECO:0000256" key="1">
    <source>
        <dbReference type="SAM" id="SignalP"/>
    </source>
</evidence>
<keyword evidence="6" id="KW-1185">Reference proteome</keyword>
<evidence type="ECO:0000259" key="2">
    <source>
        <dbReference type="Pfam" id="PF16036"/>
    </source>
</evidence>
<evidence type="ECO:0000313" key="6">
    <source>
        <dbReference type="Proteomes" id="UP000681131"/>
    </source>
</evidence>
<dbReference type="AlphaFoldDB" id="A0A2Z4Y0J2"/>
<dbReference type="Proteomes" id="UP000681131">
    <property type="component" value="Chromosome"/>
</dbReference>
<evidence type="ECO:0000313" key="4">
    <source>
        <dbReference type="EMBL" id="QIW12642.1"/>
    </source>
</evidence>
<dbReference type="InterPro" id="IPR016087">
    <property type="entry name" value="Chalcone_isomerase"/>
</dbReference>
<feature type="chain" id="PRO_5016448856" description="Chalcone isomerase domain-containing protein" evidence="1">
    <location>
        <begin position="20"/>
        <end position="190"/>
    </location>
</feature>
<reference evidence="4 6" key="2">
    <citation type="submission" date="2019-08" db="EMBL/GenBank/DDBJ databases">
        <title>Complete genome sequences of Francisella adeliensis (FSC1325 and FSC1326).</title>
        <authorList>
            <person name="Ohrman C."/>
            <person name="Uneklint I."/>
            <person name="Vallesi A."/>
            <person name="Karlsson L."/>
            <person name="Sjodin A."/>
        </authorList>
    </citation>
    <scope>NUCLEOTIDE SEQUENCE [LARGE SCALE GENOMIC DNA]</scope>
    <source>
        <strain evidence="4 6">FSC1325</strain>
    </source>
</reference>
<name>A0A2Z4Y0J2_9GAMM</name>
<sequence>MLRKLVVLFFITLPILSFADEPTLNKNTRSLSGVEVPKISLQEIKTQESKRVGKVEFRKWFFHIYNAELYTENGKFSWDKPFLLKIHYLLSFKSRVITNRTIREIAEQHPEAVRKNKKKYKQMIASVIPDIKKNSNLYGYMDKDGYGYIFTDQNLVGKINDKQLSKYFFEIWLSDNTANHQLSTKLRGLS</sequence>
<dbReference type="OrthoDB" id="8527419at2"/>
<evidence type="ECO:0000313" key="5">
    <source>
        <dbReference type="Proteomes" id="UP000251120"/>
    </source>
</evidence>
<dbReference type="Pfam" id="PF16036">
    <property type="entry name" value="Chalcone_3"/>
    <property type="match status" value="1"/>
</dbReference>
<keyword evidence="1" id="KW-0732">Signal</keyword>